<reference evidence="1 2" key="1">
    <citation type="submission" date="2016-07" db="EMBL/GenBank/DDBJ databases">
        <title>Revisiting the taxonomy of the Elizabethkingia Genus using Whole-Genome Sequencing, Optical Mapping, and MALDI-TOF, along with proposal of three novel Elizabethkingia species: Elizabethkingia bruuniana sp. nov., Elizabethkingia ursingii sp. nov., and Elizabethkingia occulta sp. nov.</title>
        <authorList>
            <person name="Nicholson A.C."/>
        </authorList>
    </citation>
    <scope>NUCLEOTIDE SEQUENCE [LARGE SCALE GENOMIC DNA]</scope>
    <source>
        <strain evidence="1 2">F3201</strain>
    </source>
</reference>
<gene>
    <name evidence="1" type="ORF">BBD32_12780</name>
</gene>
<dbReference type="EMBL" id="CP016374">
    <property type="protein sequence ID" value="AQX02267.1"/>
    <property type="molecule type" value="Genomic_DNA"/>
</dbReference>
<organism evidence="1 2">
    <name type="scientific">Elizabethkingia anophelis</name>
    <dbReference type="NCBI Taxonomy" id="1117645"/>
    <lineage>
        <taxon>Bacteria</taxon>
        <taxon>Pseudomonadati</taxon>
        <taxon>Bacteroidota</taxon>
        <taxon>Flavobacteriia</taxon>
        <taxon>Flavobacteriales</taxon>
        <taxon>Weeksellaceae</taxon>
        <taxon>Elizabethkingia</taxon>
    </lineage>
</organism>
<name>A0AAU8UZ87_9FLAO</name>
<accession>A0AAU8UZ87</accession>
<protein>
    <submittedName>
        <fullName evidence="1">Uncharacterized protein</fullName>
    </submittedName>
</protein>
<evidence type="ECO:0000313" key="1">
    <source>
        <dbReference type="EMBL" id="AQX02267.1"/>
    </source>
</evidence>
<dbReference type="AlphaFoldDB" id="A0AAU8UZ87"/>
<evidence type="ECO:0000313" key="2">
    <source>
        <dbReference type="Proteomes" id="UP000190848"/>
    </source>
</evidence>
<sequence length="59" mass="7023">MQKGKTLNTKYKRCTSEYIKNKFNSSKNTIMKDPPAEKNFSLLKHQKINFNNQFKNLQL</sequence>
<dbReference type="Proteomes" id="UP000190848">
    <property type="component" value="Chromosome"/>
</dbReference>
<proteinExistence type="predicted"/>